<dbReference type="Proteomes" id="UP000030585">
    <property type="component" value="Unassembled WGS sequence"/>
</dbReference>
<protein>
    <submittedName>
        <fullName evidence="1">Heat shock protein C</fullName>
    </submittedName>
</protein>
<name>A0AB34Q2Z8_XANCI</name>
<keyword evidence="1" id="KW-0346">Stress response</keyword>
<accession>A0AB34Q2Z8</accession>
<dbReference type="AlphaFoldDB" id="A0AB34Q2Z8"/>
<evidence type="ECO:0000313" key="2">
    <source>
        <dbReference type="Proteomes" id="UP000030585"/>
    </source>
</evidence>
<sequence length="187" mass="21445">MGTTVRKEYFRPVWVGGQQVDLSHLDPFTMKLHSERLNKPLRIAVTFSTHCFSEAFGKIAHPDGDTVIDHDTKRPRTFCPTRYALSKTLRDVVQAMADKTIIRTAFKRNWVHTITVESPVRPYHVFVEIQRAAPDKRTWQDLELVVESAYHQTGEPPSVTGSPRTFMVVCAEVYSPPQGKPGRKRRR</sequence>
<organism evidence="1 2">
    <name type="scientific">Xanthomonas citri pv. fuscans</name>
    <dbReference type="NCBI Taxonomy" id="366649"/>
    <lineage>
        <taxon>Bacteria</taxon>
        <taxon>Pseudomonadati</taxon>
        <taxon>Pseudomonadota</taxon>
        <taxon>Gammaproteobacteria</taxon>
        <taxon>Lysobacterales</taxon>
        <taxon>Lysobacteraceae</taxon>
        <taxon>Xanthomonas</taxon>
    </lineage>
</organism>
<dbReference type="RefSeq" id="WP_046735579.1">
    <property type="nucleotide sequence ID" value="NZ_JSEY02000044.1"/>
</dbReference>
<proteinExistence type="predicted"/>
<reference evidence="2" key="1">
    <citation type="submission" date="2015-04" db="EMBL/GenBank/DDBJ databases">
        <title>Genome sequencing of pathogens of bean.</title>
        <authorList>
            <person name="Harrison J."/>
            <person name="Aritua V."/>
            <person name="Sapp M."/>
            <person name="Smith J."/>
            <person name="Studholme D.J."/>
        </authorList>
    </citation>
    <scope>NUCLEOTIDE SEQUENCE [LARGE SCALE GENOMIC DNA]</scope>
    <source>
        <strain evidence="2">NCPPB 1058</strain>
    </source>
</reference>
<evidence type="ECO:0000313" key="1">
    <source>
        <dbReference type="EMBL" id="KGU50172.1"/>
    </source>
</evidence>
<gene>
    <name evidence="1" type="ORF">NY98_21370</name>
</gene>
<comment type="caution">
    <text evidence="1">The sequence shown here is derived from an EMBL/GenBank/DDBJ whole genome shotgun (WGS) entry which is preliminary data.</text>
</comment>
<dbReference type="EMBL" id="JSEY02000044">
    <property type="protein sequence ID" value="KGU50172.1"/>
    <property type="molecule type" value="Genomic_DNA"/>
</dbReference>